<dbReference type="RefSeq" id="WP_231931629.1">
    <property type="nucleotide sequence ID" value="NZ_LT607413.1"/>
</dbReference>
<sequence>MKPIRIHSRRLWAAVAVLGLGAALTAPATALGAPTAEDDRHHQPKPNPQVIAKAEPDECFAGVGLPYPAGPPCASGQAKVNQGYLWGMTRAGENLWFGTGANVNCLTSGRQLGSNEPVLNDDWVCEYQESQVVKTNPQLPGYLGDHRMPRFYSYDTKAKQLTEKTALVTGAAKEHSDRLRSTTGIRAAGSFGGVALLGGPAIGKSINLFAFDTDTGTFLGSRNFPEFGNIRHFTVAGDALYAGVGVGANGSLRGHVLRWVGSKTDPFNFQIVGNLPAQAADITVHDGRIAVSTWPGSDGELSSAADEPAPPSKLAAVWTSPVLAKGAPGLTPEDADSWQQVWDVSAYEPDPVVAAGYGLGGLVSYRGYLYWGTMHVPLKATRQHLLAYPPATDEARQATIQNTQRAISIYRGKRLGERAEKVELLYGAAELPAYDPAANGGAGAWAKVSTGQTPLYGSSGFGNPYLNYTWKMAVAGGRLYVGTMDWSYLAKELSQEAAAMSGLSVEAAAEALSAPSLAAAADDDPALPEPVYGGDLLVFESASEPAKVVSDSGVGNYLNYGIRNMVTDGATLYLGMANPMNLRADPTDDVPEGGWELIRYDTRGR</sequence>
<proteinExistence type="predicted"/>
<protein>
    <submittedName>
        <fullName evidence="2">Uncharacterized protein</fullName>
    </submittedName>
</protein>
<evidence type="ECO:0000256" key="1">
    <source>
        <dbReference type="SAM" id="SignalP"/>
    </source>
</evidence>
<organism evidence="2 3">
    <name type="scientific">Micromonospora echinospora</name>
    <name type="common">Micromonospora purpurea</name>
    <dbReference type="NCBI Taxonomy" id="1877"/>
    <lineage>
        <taxon>Bacteria</taxon>
        <taxon>Bacillati</taxon>
        <taxon>Actinomycetota</taxon>
        <taxon>Actinomycetes</taxon>
        <taxon>Micromonosporales</taxon>
        <taxon>Micromonosporaceae</taxon>
        <taxon>Micromonospora</taxon>
    </lineage>
</organism>
<evidence type="ECO:0000313" key="3">
    <source>
        <dbReference type="Proteomes" id="UP000198253"/>
    </source>
</evidence>
<name>A0A1C4VJ96_MICEC</name>
<feature type="chain" id="PRO_5038838393" evidence="1">
    <location>
        <begin position="29"/>
        <end position="605"/>
    </location>
</feature>
<keyword evidence="1" id="KW-0732">Signal</keyword>
<dbReference type="InParanoid" id="A0A1C4VJ96"/>
<dbReference type="EMBL" id="LT607413">
    <property type="protein sequence ID" value="SCE84028.1"/>
    <property type="molecule type" value="Genomic_DNA"/>
</dbReference>
<dbReference type="Proteomes" id="UP000198253">
    <property type="component" value="Chromosome I"/>
</dbReference>
<feature type="signal peptide" evidence="1">
    <location>
        <begin position="1"/>
        <end position="28"/>
    </location>
</feature>
<dbReference type="AlphaFoldDB" id="A0A1C4VJ96"/>
<accession>A0A1C4VJ96</accession>
<evidence type="ECO:0000313" key="2">
    <source>
        <dbReference type="EMBL" id="SCE84028.1"/>
    </source>
</evidence>
<reference evidence="3" key="1">
    <citation type="submission" date="2016-06" db="EMBL/GenBank/DDBJ databases">
        <authorList>
            <person name="Varghese N."/>
            <person name="Submissions Spin"/>
        </authorList>
    </citation>
    <scope>NUCLEOTIDE SEQUENCE [LARGE SCALE GENOMIC DNA]</scope>
    <source>
        <strain evidence="3">DSM 43816</strain>
    </source>
</reference>
<keyword evidence="3" id="KW-1185">Reference proteome</keyword>
<gene>
    <name evidence="2" type="ORF">GA0070618_1312</name>
</gene>